<accession>A0A0F9C953</accession>
<protein>
    <submittedName>
        <fullName evidence="1">Uncharacterized protein</fullName>
    </submittedName>
</protein>
<dbReference type="Gene3D" id="2.60.120.260">
    <property type="entry name" value="Galactose-binding domain-like"/>
    <property type="match status" value="1"/>
</dbReference>
<gene>
    <name evidence="1" type="ORF">LCGC14_2350970</name>
</gene>
<reference evidence="1" key="1">
    <citation type="journal article" date="2015" name="Nature">
        <title>Complex archaea that bridge the gap between prokaryotes and eukaryotes.</title>
        <authorList>
            <person name="Spang A."/>
            <person name="Saw J.H."/>
            <person name="Jorgensen S.L."/>
            <person name="Zaremba-Niedzwiedzka K."/>
            <person name="Martijn J."/>
            <person name="Lind A.E."/>
            <person name="van Eijk R."/>
            <person name="Schleper C."/>
            <person name="Guy L."/>
            <person name="Ettema T.J."/>
        </authorList>
    </citation>
    <scope>NUCLEOTIDE SEQUENCE</scope>
</reference>
<comment type="caution">
    <text evidence="1">The sequence shown here is derived from an EMBL/GenBank/DDBJ whole genome shotgun (WGS) entry which is preliminary data.</text>
</comment>
<evidence type="ECO:0000313" key="1">
    <source>
        <dbReference type="EMBL" id="KKL45903.1"/>
    </source>
</evidence>
<proteinExistence type="predicted"/>
<dbReference type="AlphaFoldDB" id="A0A0F9C953"/>
<sequence length="378" mass="41727">MALQITNRCQVGLNGLKYTIAGQVHSQRISRSPSKIITGSAEYANEQFLSNWITKDQRGGLLVDEMDESVDADRYWWSTCDTRFPGHLIPNQLATEIPIPNWASPTGTDDPDTAWTDDANAINGNIGNYAFEDTEANTYSKYLEFTFSAASVISVAAYLSSETDDMTQVSMDYSLNGTDWTNFFEGAGINDAYNTHDLNSGAPVASVIEIRIKLYNDDDAVFREMRINNVEIGVDNSSGTVTKWKEFNSETYMATGAFLNKIDSTALYYELVREFSEASITDLEVAFGELIITLGDADEYYHMTTAESFSISSDANNTDQWTKCIYWSGKLYGCKSDGTMTSCTTAGGSTTAADASGGLDELVDDNDLQRLFTHFKSD</sequence>
<dbReference type="EMBL" id="LAZR01034222">
    <property type="protein sequence ID" value="KKL45903.1"/>
    <property type="molecule type" value="Genomic_DNA"/>
</dbReference>
<organism evidence="1">
    <name type="scientific">marine sediment metagenome</name>
    <dbReference type="NCBI Taxonomy" id="412755"/>
    <lineage>
        <taxon>unclassified sequences</taxon>
        <taxon>metagenomes</taxon>
        <taxon>ecological metagenomes</taxon>
    </lineage>
</organism>
<name>A0A0F9C953_9ZZZZ</name>